<dbReference type="STRING" id="405444.ABB26_07185"/>
<dbReference type="CDD" id="cd01994">
    <property type="entry name" value="AANH_PF0828-like"/>
    <property type="match status" value="1"/>
</dbReference>
<evidence type="ECO:0000313" key="2">
    <source>
        <dbReference type="EMBL" id="KRG64795.1"/>
    </source>
</evidence>
<name>A0A0R0C683_9GAMM</name>
<evidence type="ECO:0000313" key="3">
    <source>
        <dbReference type="Proteomes" id="UP000050864"/>
    </source>
</evidence>
<dbReference type="PATRIC" id="fig|405444.3.peg.445"/>
<dbReference type="AlphaFoldDB" id="A0A0R0C683"/>
<dbReference type="SUPFAM" id="SSF52402">
    <property type="entry name" value="Adenine nucleotide alpha hydrolases-like"/>
    <property type="match status" value="1"/>
</dbReference>
<organism evidence="2 3">
    <name type="scientific">Stenotrophomonas humi</name>
    <dbReference type="NCBI Taxonomy" id="405444"/>
    <lineage>
        <taxon>Bacteria</taxon>
        <taxon>Pseudomonadati</taxon>
        <taxon>Pseudomonadota</taxon>
        <taxon>Gammaproteobacteria</taxon>
        <taxon>Lysobacterales</taxon>
        <taxon>Lysobacteraceae</taxon>
        <taxon>Stenotrophomonas</taxon>
    </lineage>
</organism>
<protein>
    <recommendedName>
        <fullName evidence="1">Diphthamide synthase domain-containing protein</fullName>
    </recommendedName>
</protein>
<dbReference type="InterPro" id="IPR014729">
    <property type="entry name" value="Rossmann-like_a/b/a_fold"/>
</dbReference>
<dbReference type="Gene3D" id="3.90.1490.10">
    <property type="entry name" value="putative n-type atp pyrophosphatase, domain 2"/>
    <property type="match status" value="1"/>
</dbReference>
<dbReference type="EMBL" id="LDJI01000012">
    <property type="protein sequence ID" value="KRG64795.1"/>
    <property type="molecule type" value="Genomic_DNA"/>
</dbReference>
<dbReference type="InterPro" id="IPR002761">
    <property type="entry name" value="Diphthami_syn_dom"/>
</dbReference>
<dbReference type="RefSeq" id="WP_057632992.1">
    <property type="nucleotide sequence ID" value="NZ_LDJI01000012.1"/>
</dbReference>
<evidence type="ECO:0000259" key="1">
    <source>
        <dbReference type="Pfam" id="PF01902"/>
    </source>
</evidence>
<dbReference type="Proteomes" id="UP000050864">
    <property type="component" value="Unassembled WGS sequence"/>
</dbReference>
<reference evidence="2 3" key="1">
    <citation type="submission" date="2015-05" db="EMBL/GenBank/DDBJ databases">
        <title>Genome sequencing and analysis of members of genus Stenotrophomonas.</title>
        <authorList>
            <person name="Patil P.P."/>
            <person name="Midha S."/>
            <person name="Patil P.B."/>
        </authorList>
    </citation>
    <scope>NUCLEOTIDE SEQUENCE [LARGE SCALE GENOMIC DNA]</scope>
    <source>
        <strain evidence="2 3">DSM 18929</strain>
    </source>
</reference>
<proteinExistence type="predicted"/>
<comment type="caution">
    <text evidence="2">The sequence shown here is derived from an EMBL/GenBank/DDBJ whole genome shotgun (WGS) entry which is preliminary data.</text>
</comment>
<gene>
    <name evidence="2" type="ORF">ABB26_07185</name>
</gene>
<dbReference type="Pfam" id="PF01902">
    <property type="entry name" value="Diphthami_syn_2"/>
    <property type="match status" value="1"/>
</dbReference>
<keyword evidence="3" id="KW-1185">Reference proteome</keyword>
<accession>A0A0R0C683</accession>
<dbReference type="OrthoDB" id="3572539at2"/>
<feature type="domain" description="Diphthamide synthase" evidence="1">
    <location>
        <begin position="8"/>
        <end position="210"/>
    </location>
</feature>
<sequence>MSTPVLLSWSGGKDAAWALHQLQQRDDVHVVALLTTLTEGHERSSMQGVRADVLHAQANAAGLPLLPSWIPQTCDNTLYLQRMTATLHEASQRWPGLETLAFGDLLLQDIRRWREQQYDALGWKTLFPLFGRDTRALAREMIDGGLRAHLCCVDTQHLDATFAGRAFDPSLLEALPPGIDACGENGEFHTCVSAGPMFGRALALTQGETVLRDSRYAYTDFVLQAPSQAGVNPQPA</sequence>
<dbReference type="Gene3D" id="3.40.50.620">
    <property type="entry name" value="HUPs"/>
    <property type="match status" value="1"/>
</dbReference>